<dbReference type="RefSeq" id="WP_188579825.1">
    <property type="nucleotide sequence ID" value="NZ_BMCT01000004.1"/>
</dbReference>
<feature type="domain" description="PAS" evidence="11">
    <location>
        <begin position="145"/>
        <end position="217"/>
    </location>
</feature>
<dbReference type="InterPro" id="IPR001789">
    <property type="entry name" value="Sig_transdc_resp-reg_receiver"/>
</dbReference>
<dbReference type="PRINTS" id="PR00344">
    <property type="entry name" value="BCTRLSENSOR"/>
</dbReference>
<evidence type="ECO:0000256" key="4">
    <source>
        <dbReference type="ARBA" id="ARBA00022679"/>
    </source>
</evidence>
<feature type="domain" description="PAC" evidence="12">
    <location>
        <begin position="785"/>
        <end position="841"/>
    </location>
</feature>
<dbReference type="SMART" id="SM00387">
    <property type="entry name" value="HATPase_c"/>
    <property type="match status" value="1"/>
</dbReference>
<proteinExistence type="predicted"/>
<evidence type="ECO:0000256" key="3">
    <source>
        <dbReference type="ARBA" id="ARBA00022553"/>
    </source>
</evidence>
<keyword evidence="5" id="KW-0418">Kinase</keyword>
<dbReference type="InterPro" id="IPR000014">
    <property type="entry name" value="PAS"/>
</dbReference>
<dbReference type="EMBL" id="BMCT01000004">
    <property type="protein sequence ID" value="GGF67702.1"/>
    <property type="molecule type" value="Genomic_DNA"/>
</dbReference>
<dbReference type="EC" id="2.7.13.3" evidence="2"/>
<evidence type="ECO:0000256" key="1">
    <source>
        <dbReference type="ARBA" id="ARBA00000085"/>
    </source>
</evidence>
<dbReference type="InterPro" id="IPR005467">
    <property type="entry name" value="His_kinase_dom"/>
</dbReference>
<dbReference type="AlphaFoldDB" id="A0A917C1R1"/>
<dbReference type="Pfam" id="PF08447">
    <property type="entry name" value="PAS_3"/>
    <property type="match status" value="3"/>
</dbReference>
<comment type="caution">
    <text evidence="13">The sequence shown here is derived from an EMBL/GenBank/DDBJ whole genome shotgun (WGS) entry which is preliminary data.</text>
</comment>
<dbReference type="Pfam" id="PF00072">
    <property type="entry name" value="Response_reg"/>
    <property type="match status" value="1"/>
</dbReference>
<evidence type="ECO:0000259" key="12">
    <source>
        <dbReference type="PROSITE" id="PS50113"/>
    </source>
</evidence>
<dbReference type="InterPro" id="IPR036890">
    <property type="entry name" value="HATPase_C_sf"/>
</dbReference>
<name>A0A917C1R1_9HYPH</name>
<dbReference type="Gene3D" id="3.30.565.10">
    <property type="entry name" value="Histidine kinase-like ATPase, C-terminal domain"/>
    <property type="match status" value="1"/>
</dbReference>
<dbReference type="InterPro" id="IPR000700">
    <property type="entry name" value="PAS-assoc_C"/>
</dbReference>
<evidence type="ECO:0000313" key="14">
    <source>
        <dbReference type="Proteomes" id="UP000606044"/>
    </source>
</evidence>
<dbReference type="SUPFAM" id="SSF55785">
    <property type="entry name" value="PYP-like sensor domain (PAS domain)"/>
    <property type="match status" value="5"/>
</dbReference>
<dbReference type="InterPro" id="IPR003594">
    <property type="entry name" value="HATPase_dom"/>
</dbReference>
<dbReference type="SMART" id="SM00091">
    <property type="entry name" value="PAS"/>
    <property type="match status" value="2"/>
</dbReference>
<dbReference type="Gene3D" id="3.40.50.2300">
    <property type="match status" value="1"/>
</dbReference>
<dbReference type="SMART" id="SM00086">
    <property type="entry name" value="PAC"/>
    <property type="match status" value="3"/>
</dbReference>
<dbReference type="InterPro" id="IPR052162">
    <property type="entry name" value="Sensor_kinase/Photoreceptor"/>
</dbReference>
<evidence type="ECO:0000313" key="13">
    <source>
        <dbReference type="EMBL" id="GGF67702.1"/>
    </source>
</evidence>
<dbReference type="InterPro" id="IPR003018">
    <property type="entry name" value="GAF"/>
</dbReference>
<evidence type="ECO:0000259" key="11">
    <source>
        <dbReference type="PROSITE" id="PS50112"/>
    </source>
</evidence>
<dbReference type="SUPFAM" id="SSF55781">
    <property type="entry name" value="GAF domain-like"/>
    <property type="match status" value="1"/>
</dbReference>
<dbReference type="PROSITE" id="PS50110">
    <property type="entry name" value="RESPONSE_REGULATORY"/>
    <property type="match status" value="1"/>
</dbReference>
<dbReference type="Pfam" id="PF08448">
    <property type="entry name" value="PAS_4"/>
    <property type="match status" value="1"/>
</dbReference>
<dbReference type="InterPro" id="IPR001610">
    <property type="entry name" value="PAC"/>
</dbReference>
<feature type="region of interest" description="Disordered" evidence="8">
    <location>
        <begin position="1"/>
        <end position="26"/>
    </location>
</feature>
<dbReference type="InterPro" id="IPR035965">
    <property type="entry name" value="PAS-like_dom_sf"/>
</dbReference>
<dbReference type="CDD" id="cd00082">
    <property type="entry name" value="HisKA"/>
    <property type="match status" value="1"/>
</dbReference>
<gene>
    <name evidence="13" type="ORF">GCM10007301_29270</name>
</gene>
<accession>A0A917C1R1</accession>
<keyword evidence="3 6" id="KW-0597">Phosphoprotein</keyword>
<dbReference type="PANTHER" id="PTHR43304:SF1">
    <property type="entry name" value="PAC DOMAIN-CONTAINING PROTEIN"/>
    <property type="match status" value="1"/>
</dbReference>
<dbReference type="InterPro" id="IPR013655">
    <property type="entry name" value="PAS_fold_3"/>
</dbReference>
<evidence type="ECO:0000256" key="5">
    <source>
        <dbReference type="ARBA" id="ARBA00022777"/>
    </source>
</evidence>
<dbReference type="PROSITE" id="PS50113">
    <property type="entry name" value="PAC"/>
    <property type="match status" value="4"/>
</dbReference>
<dbReference type="SMART" id="SM00448">
    <property type="entry name" value="REC"/>
    <property type="match status" value="1"/>
</dbReference>
<dbReference type="Pfam" id="PF02518">
    <property type="entry name" value="HATPase_c"/>
    <property type="match status" value="1"/>
</dbReference>
<dbReference type="InterPro" id="IPR004358">
    <property type="entry name" value="Sig_transdc_His_kin-like_C"/>
</dbReference>
<feature type="domain" description="PAC" evidence="12">
    <location>
        <begin position="350"/>
        <end position="403"/>
    </location>
</feature>
<sequence>MSADDRDHLPSLAALKSNEVDPGAPSEQTCASEFNVMFRVSADWSEVRQLDGRVSETAIQPGIGWLDVFVISDDLGAAKSTIQEAVRHKSLLELEHRARTGDGGICWLHTRAAPIIGTDGDVVEWFGSISDVTGRRRVEDALAVVEERLRLAVRATNDAIWDWDFATDHVFWNDALAATYGYALADVLPSGEWWIAHIHEDDRTRIDLSIHAAIDGEEQSWSDQYRFLRADGSYASVLDRGHIIRDSDGRAIRMIGAMLDLTELQANRVALAISEERLRLATQAADVGFWDVDVINNVLIWPPIVKRMFGISADVPISMTDFYEGLHPDDRSETAQAYAAACDPLQRALYEVEYRTVGKEDGLIRWVAAKGRGIFDEGGRCLRVVGTAIDVTARKSAEQALRASESRLRFLRQLDEALQAKEDATGVMRLAAEMLALHLQTSRCAYADVDGDNDRFIIRDDYSAPGIDSSAGTYSLDLFGSRAATDMRGGRTLIVSDVSHELAADNGREMFLSIGIGAIVCCPLVKDGRLVAMMAVHQDRPRHWSDNDVGLVEAVVERCWAHVQRVGAEARLRASEEQYRTLFEAVDVGFCVAEVKFDGDRAVDYRFEEGNPAFERQTGLVGAVGRWASDLVPNLEQHWFDTYGHVARTGQAVRFENGSDAMGRWFDVHAFRTGKPEQNRVAILFNDISARKAAEDRLRELNTSLERQVSERTAEIQRYQEIIEATVSPICSFDTHYRLTAFNKAHVDEFRRVNGFDAQLGDVLPDHLIPDQRRVMLKLMDRALAGERFTVIEAFGRPEFGTPSWEITFTPLRNEIGQVIGAFNVAQDVTEKLQAEADLAAAQEALRQSQKMEAMGSLTGGVAHDFNNLLTPIVGSLDMLQRRGVGGDREQRLIAGAMQSAERARVLVQRLLAFARRQPLQPRPVNVGSLVTGMAELVASTSGPQTRVEVDVQDNLPSAVADQNQLEMAILNLSVNARDAMPNGGRLTVAARAIDVAYGEHPSLRPGRYVRLSVADTGSGMDAATLKRAVEPFFSTKGIGKGTGLGLSMVHGLAAQLGGVLTIDSRIGVGTNVQLWLPTTSDTQEVSGIPDQVSPPSRAGHVLLVDDEDVVRASTADMLSELGYYVTEAKSAEDAARMLDRGLNPDLLVTDHLMPGKSGTDLAREFISRSPDKRVLIISGYAEVEGIAPDLPRLVKPFRMSDLANALAASSLEA</sequence>
<dbReference type="CDD" id="cd00130">
    <property type="entry name" value="PAS"/>
    <property type="match status" value="3"/>
</dbReference>
<organism evidence="13 14">
    <name type="scientific">Azorhizobium oxalatiphilum</name>
    <dbReference type="NCBI Taxonomy" id="980631"/>
    <lineage>
        <taxon>Bacteria</taxon>
        <taxon>Pseudomonadati</taxon>
        <taxon>Pseudomonadota</taxon>
        <taxon>Alphaproteobacteria</taxon>
        <taxon>Hyphomicrobiales</taxon>
        <taxon>Xanthobacteraceae</taxon>
        <taxon>Azorhizobium</taxon>
    </lineage>
</organism>
<feature type="coiled-coil region" evidence="7">
    <location>
        <begin position="691"/>
        <end position="722"/>
    </location>
</feature>
<dbReference type="InterPro" id="IPR003661">
    <property type="entry name" value="HisK_dim/P_dom"/>
</dbReference>
<dbReference type="InterPro" id="IPR029016">
    <property type="entry name" value="GAF-like_dom_sf"/>
</dbReference>
<dbReference type="Pfam" id="PF00512">
    <property type="entry name" value="HisKA"/>
    <property type="match status" value="1"/>
</dbReference>
<reference evidence="13" key="1">
    <citation type="journal article" date="2014" name="Int. J. Syst. Evol. Microbiol.">
        <title>Complete genome sequence of Corynebacterium casei LMG S-19264T (=DSM 44701T), isolated from a smear-ripened cheese.</title>
        <authorList>
            <consortium name="US DOE Joint Genome Institute (JGI-PGF)"/>
            <person name="Walter F."/>
            <person name="Albersmeier A."/>
            <person name="Kalinowski J."/>
            <person name="Ruckert C."/>
        </authorList>
    </citation>
    <scope>NUCLEOTIDE SEQUENCE</scope>
    <source>
        <strain evidence="13">CCM 7897</strain>
    </source>
</reference>
<dbReference type="Pfam" id="PF13188">
    <property type="entry name" value="PAS_8"/>
    <property type="match status" value="1"/>
</dbReference>
<protein>
    <recommendedName>
        <fullName evidence="2">histidine kinase</fullName>
        <ecNumber evidence="2">2.7.13.3</ecNumber>
    </recommendedName>
</protein>
<dbReference type="Gene3D" id="3.30.450.40">
    <property type="match status" value="1"/>
</dbReference>
<dbReference type="GO" id="GO:0000155">
    <property type="term" value="F:phosphorelay sensor kinase activity"/>
    <property type="evidence" value="ECO:0007669"/>
    <property type="project" value="InterPro"/>
</dbReference>
<dbReference type="SUPFAM" id="SSF47384">
    <property type="entry name" value="Homodimeric domain of signal transducing histidine kinase"/>
    <property type="match status" value="1"/>
</dbReference>
<evidence type="ECO:0000259" key="9">
    <source>
        <dbReference type="PROSITE" id="PS50109"/>
    </source>
</evidence>
<feature type="domain" description="PAC" evidence="12">
    <location>
        <begin position="92"/>
        <end position="144"/>
    </location>
</feature>
<feature type="domain" description="PAC" evidence="12">
    <location>
        <begin position="221"/>
        <end position="273"/>
    </location>
</feature>
<dbReference type="PANTHER" id="PTHR43304">
    <property type="entry name" value="PHYTOCHROME-LIKE PROTEIN CPH1"/>
    <property type="match status" value="1"/>
</dbReference>
<dbReference type="Gene3D" id="3.30.450.20">
    <property type="entry name" value="PAS domain"/>
    <property type="match status" value="5"/>
</dbReference>
<keyword evidence="14" id="KW-1185">Reference proteome</keyword>
<dbReference type="InterPro" id="IPR036097">
    <property type="entry name" value="HisK_dim/P_sf"/>
</dbReference>
<dbReference type="PROSITE" id="PS50109">
    <property type="entry name" value="HIS_KIN"/>
    <property type="match status" value="1"/>
</dbReference>
<dbReference type="InterPro" id="IPR011006">
    <property type="entry name" value="CheY-like_superfamily"/>
</dbReference>
<evidence type="ECO:0000256" key="8">
    <source>
        <dbReference type="SAM" id="MobiDB-lite"/>
    </source>
</evidence>
<keyword evidence="4" id="KW-0808">Transferase</keyword>
<evidence type="ECO:0000259" key="10">
    <source>
        <dbReference type="PROSITE" id="PS50110"/>
    </source>
</evidence>
<dbReference type="PROSITE" id="PS50112">
    <property type="entry name" value="PAS"/>
    <property type="match status" value="2"/>
</dbReference>
<dbReference type="Pfam" id="PF01590">
    <property type="entry name" value="GAF"/>
    <property type="match status" value="1"/>
</dbReference>
<feature type="domain" description="PAS" evidence="11">
    <location>
        <begin position="274"/>
        <end position="352"/>
    </location>
</feature>
<evidence type="ECO:0000256" key="2">
    <source>
        <dbReference type="ARBA" id="ARBA00012438"/>
    </source>
</evidence>
<reference evidence="13" key="2">
    <citation type="submission" date="2020-09" db="EMBL/GenBank/DDBJ databases">
        <authorList>
            <person name="Sun Q."/>
            <person name="Sedlacek I."/>
        </authorList>
    </citation>
    <scope>NUCLEOTIDE SEQUENCE</scope>
    <source>
        <strain evidence="13">CCM 7897</strain>
    </source>
</reference>
<dbReference type="SMART" id="SM00388">
    <property type="entry name" value="HisKA"/>
    <property type="match status" value="1"/>
</dbReference>
<comment type="catalytic activity">
    <reaction evidence="1">
        <text>ATP + protein L-histidine = ADP + protein N-phospho-L-histidine.</text>
        <dbReference type="EC" id="2.7.13.3"/>
    </reaction>
</comment>
<dbReference type="SUPFAM" id="SSF55874">
    <property type="entry name" value="ATPase domain of HSP90 chaperone/DNA topoisomerase II/histidine kinase"/>
    <property type="match status" value="1"/>
</dbReference>
<keyword evidence="7" id="KW-0175">Coiled coil</keyword>
<feature type="domain" description="Response regulatory" evidence="10">
    <location>
        <begin position="1101"/>
        <end position="1211"/>
    </location>
</feature>
<feature type="domain" description="Histidine kinase" evidence="9">
    <location>
        <begin position="861"/>
        <end position="1081"/>
    </location>
</feature>
<evidence type="ECO:0000256" key="6">
    <source>
        <dbReference type="PROSITE-ProRule" id="PRU00169"/>
    </source>
</evidence>
<dbReference type="Proteomes" id="UP000606044">
    <property type="component" value="Unassembled WGS sequence"/>
</dbReference>
<dbReference type="SUPFAM" id="SSF52172">
    <property type="entry name" value="CheY-like"/>
    <property type="match status" value="1"/>
</dbReference>
<dbReference type="Gene3D" id="1.10.287.130">
    <property type="match status" value="1"/>
</dbReference>
<dbReference type="NCBIfam" id="TIGR00229">
    <property type="entry name" value="sensory_box"/>
    <property type="match status" value="2"/>
</dbReference>
<dbReference type="SMART" id="SM00065">
    <property type="entry name" value="GAF"/>
    <property type="match status" value="1"/>
</dbReference>
<dbReference type="InterPro" id="IPR013656">
    <property type="entry name" value="PAS_4"/>
</dbReference>
<dbReference type="Gene3D" id="2.10.70.100">
    <property type="match status" value="2"/>
</dbReference>
<evidence type="ECO:0000256" key="7">
    <source>
        <dbReference type="SAM" id="Coils"/>
    </source>
</evidence>
<feature type="modified residue" description="4-aspartylphosphate" evidence="6">
    <location>
        <position position="1151"/>
    </location>
</feature>